<dbReference type="Gene3D" id="3.90.550.10">
    <property type="entry name" value="Spore Coat Polysaccharide Biosynthesis Protein SpsA, Chain A"/>
    <property type="match status" value="1"/>
</dbReference>
<evidence type="ECO:0000256" key="1">
    <source>
        <dbReference type="ARBA" id="ARBA00006739"/>
    </source>
</evidence>
<evidence type="ECO:0000259" key="5">
    <source>
        <dbReference type="Pfam" id="PF00535"/>
    </source>
</evidence>
<evidence type="ECO:0000313" key="7">
    <source>
        <dbReference type="Proteomes" id="UP001302349"/>
    </source>
</evidence>
<dbReference type="InterPro" id="IPR029044">
    <property type="entry name" value="Nucleotide-diphossugar_trans"/>
</dbReference>
<dbReference type="Pfam" id="PF00535">
    <property type="entry name" value="Glycos_transf_2"/>
    <property type="match status" value="1"/>
</dbReference>
<feature type="transmembrane region" description="Helical" evidence="4">
    <location>
        <begin position="6"/>
        <end position="27"/>
    </location>
</feature>
<dbReference type="SUPFAM" id="SSF53448">
    <property type="entry name" value="Nucleotide-diphospho-sugar transferases"/>
    <property type="match status" value="1"/>
</dbReference>
<dbReference type="GO" id="GO:0016757">
    <property type="term" value="F:glycosyltransferase activity"/>
    <property type="evidence" value="ECO:0007669"/>
    <property type="project" value="UniProtKB-KW"/>
</dbReference>
<evidence type="ECO:0000256" key="2">
    <source>
        <dbReference type="ARBA" id="ARBA00022676"/>
    </source>
</evidence>
<proteinExistence type="inferred from homology"/>
<protein>
    <submittedName>
        <fullName evidence="6">Glycosyltransferase</fullName>
        <ecNumber evidence="6">2.4.-.-</ecNumber>
    </submittedName>
</protein>
<comment type="similarity">
    <text evidence="1">Belongs to the glycosyltransferase 2 family.</text>
</comment>
<keyword evidence="4" id="KW-0472">Membrane</keyword>
<dbReference type="EC" id="2.4.-.-" evidence="6"/>
<dbReference type="Proteomes" id="UP001302349">
    <property type="component" value="Chromosome"/>
</dbReference>
<keyword evidence="7" id="KW-1185">Reference proteome</keyword>
<feature type="transmembrane region" description="Helical" evidence="4">
    <location>
        <begin position="277"/>
        <end position="297"/>
    </location>
</feature>
<feature type="domain" description="Glycosyltransferase 2-like" evidence="5">
    <location>
        <begin position="49"/>
        <end position="170"/>
    </location>
</feature>
<keyword evidence="4" id="KW-0812">Transmembrane</keyword>
<dbReference type="PANTHER" id="PTHR43630">
    <property type="entry name" value="POLY-BETA-1,6-N-ACETYL-D-GLUCOSAMINE SYNTHASE"/>
    <property type="match status" value="1"/>
</dbReference>
<dbReference type="PANTHER" id="PTHR43630:SF1">
    <property type="entry name" value="POLY-BETA-1,6-N-ACETYL-D-GLUCOSAMINE SYNTHASE"/>
    <property type="match status" value="1"/>
</dbReference>
<feature type="transmembrane region" description="Helical" evidence="4">
    <location>
        <begin position="336"/>
        <end position="359"/>
    </location>
</feature>
<dbReference type="InterPro" id="IPR001173">
    <property type="entry name" value="Glyco_trans_2-like"/>
</dbReference>
<keyword evidence="2 6" id="KW-0328">Glycosyltransferase</keyword>
<dbReference type="EMBL" id="CP136051">
    <property type="protein sequence ID" value="WOK04615.1"/>
    <property type="molecule type" value="Genomic_DNA"/>
</dbReference>
<keyword evidence="3 6" id="KW-0808">Transferase</keyword>
<name>A0ABZ0IKU8_9BACT</name>
<accession>A0ABZ0IKU8</accession>
<organism evidence="6 7">
    <name type="scientific">Imperialibacter roseus</name>
    <dbReference type="NCBI Taxonomy" id="1324217"/>
    <lineage>
        <taxon>Bacteria</taxon>
        <taxon>Pseudomonadati</taxon>
        <taxon>Bacteroidota</taxon>
        <taxon>Cytophagia</taxon>
        <taxon>Cytophagales</taxon>
        <taxon>Flammeovirgaceae</taxon>
        <taxon>Imperialibacter</taxon>
    </lineage>
</organism>
<feature type="transmembrane region" description="Helical" evidence="4">
    <location>
        <begin position="303"/>
        <end position="324"/>
    </location>
</feature>
<evidence type="ECO:0000256" key="3">
    <source>
        <dbReference type="ARBA" id="ARBA00022679"/>
    </source>
</evidence>
<gene>
    <name evidence="6" type="ORF">RT717_16165</name>
</gene>
<sequence length="370" mass="40524">MSEIVGLILIFFIGSVLLTDILLLFFLKGDSSKDIATSLFDETNLPRVSVLVAARNEEATLSRCIKSLLGQQYPADKIEILIGNDASTDKTEVIARSFERESALLKVINIDHDMGSARGKANVLAQLAREASGEVYLITDADMSLPSTWCKAMVAAFEKDTGMVTGYTAINENSLFASFQAIDWAYAIGMMKVVSDLGTPVTGMGNNMAVLAKAYHQTGGYENMPFSVTEDFQLTRAILSRCYGFKQLISPPVTGITLPAASIKGLLHQRKRWMSGALQLPVAIVAVLGLQAIYYPLAAVLIVFYPWSILLVIAKGVVQSWFVYRTVRLSALPVKIGALVLFEFYSAIISLSTLLFSILPSGIKWKDRHY</sequence>
<reference evidence="6 7" key="1">
    <citation type="journal article" date="2023" name="Microbiol. Resour. Announc.">
        <title>Complete Genome Sequence of Imperialibacter roseus strain P4T.</title>
        <authorList>
            <person name="Tizabi D.R."/>
            <person name="Bachvaroff T."/>
            <person name="Hill R.T."/>
        </authorList>
    </citation>
    <scope>NUCLEOTIDE SEQUENCE [LARGE SCALE GENOMIC DNA]</scope>
    <source>
        <strain evidence="6 7">P4T</strain>
    </source>
</reference>
<keyword evidence="4" id="KW-1133">Transmembrane helix</keyword>
<evidence type="ECO:0000313" key="6">
    <source>
        <dbReference type="EMBL" id="WOK04615.1"/>
    </source>
</evidence>
<dbReference type="RefSeq" id="WP_317487417.1">
    <property type="nucleotide sequence ID" value="NZ_CP136051.1"/>
</dbReference>
<evidence type="ECO:0000256" key="4">
    <source>
        <dbReference type="SAM" id="Phobius"/>
    </source>
</evidence>